<dbReference type="SUPFAM" id="SSF54695">
    <property type="entry name" value="POZ domain"/>
    <property type="match status" value="1"/>
</dbReference>
<evidence type="ECO:0000313" key="2">
    <source>
        <dbReference type="EMBL" id="KAK0454457.1"/>
    </source>
</evidence>
<accession>A0AA39N1G8</accession>
<sequence length="256" mass="28586">MSDVSTRCLTTAKPATYIESFTMPIDSTIVPYPRSNEFYIQHVTLLVDGILYQIPRYLLEKHSEIFATMFTLPQEGTMVEGSDDQHPIELQGISKDDFEPLLNVMLTYGFESPPLTQNEWFSVLRLANMWGMARIRKSAVEKLTKSAPLDAVERVIYGRELAVAEWAISGLRDLVARQTAISKKESTRLGVDTMFKLWNIQHKAGISSGSSIPSQGGNSKIDLQLNQAFGSEITDIHRRAIALGYEVPSAAPSFIK</sequence>
<dbReference type="Proteomes" id="UP001175226">
    <property type="component" value="Unassembled WGS sequence"/>
</dbReference>
<dbReference type="InterPro" id="IPR000210">
    <property type="entry name" value="BTB/POZ_dom"/>
</dbReference>
<protein>
    <recommendedName>
        <fullName evidence="1">BTB domain-containing protein</fullName>
    </recommendedName>
</protein>
<dbReference type="EMBL" id="JAUEPT010000002">
    <property type="protein sequence ID" value="KAK0454457.1"/>
    <property type="molecule type" value="Genomic_DNA"/>
</dbReference>
<dbReference type="InterPro" id="IPR011333">
    <property type="entry name" value="SKP1/BTB/POZ_sf"/>
</dbReference>
<keyword evidence="3" id="KW-1185">Reference proteome</keyword>
<comment type="caution">
    <text evidence="2">The sequence shown here is derived from an EMBL/GenBank/DDBJ whole genome shotgun (WGS) entry which is preliminary data.</text>
</comment>
<feature type="domain" description="BTB" evidence="1">
    <location>
        <begin position="41"/>
        <end position="114"/>
    </location>
</feature>
<name>A0AA39N1G8_9AGAR</name>
<gene>
    <name evidence="2" type="ORF">EV421DRAFT_2014091</name>
</gene>
<dbReference type="Pfam" id="PF00651">
    <property type="entry name" value="BTB"/>
    <property type="match status" value="1"/>
</dbReference>
<dbReference type="Gene3D" id="3.30.710.10">
    <property type="entry name" value="Potassium Channel Kv1.1, Chain A"/>
    <property type="match status" value="1"/>
</dbReference>
<evidence type="ECO:0000259" key="1">
    <source>
        <dbReference type="PROSITE" id="PS50097"/>
    </source>
</evidence>
<reference evidence="2" key="1">
    <citation type="submission" date="2023-06" db="EMBL/GenBank/DDBJ databases">
        <authorList>
            <consortium name="Lawrence Berkeley National Laboratory"/>
            <person name="Ahrendt S."/>
            <person name="Sahu N."/>
            <person name="Indic B."/>
            <person name="Wong-Bajracharya J."/>
            <person name="Merenyi Z."/>
            <person name="Ke H.-M."/>
            <person name="Monk M."/>
            <person name="Kocsube S."/>
            <person name="Drula E."/>
            <person name="Lipzen A."/>
            <person name="Balint B."/>
            <person name="Henrissat B."/>
            <person name="Andreopoulos B."/>
            <person name="Martin F.M."/>
            <person name="Harder C.B."/>
            <person name="Rigling D."/>
            <person name="Ford K.L."/>
            <person name="Foster G.D."/>
            <person name="Pangilinan J."/>
            <person name="Papanicolaou A."/>
            <person name="Barry K."/>
            <person name="LaButti K."/>
            <person name="Viragh M."/>
            <person name="Koriabine M."/>
            <person name="Yan M."/>
            <person name="Riley R."/>
            <person name="Champramary S."/>
            <person name="Plett K.L."/>
            <person name="Tsai I.J."/>
            <person name="Slot J."/>
            <person name="Sipos G."/>
            <person name="Plett J."/>
            <person name="Nagy L.G."/>
            <person name="Grigoriev I.V."/>
        </authorList>
    </citation>
    <scope>NUCLEOTIDE SEQUENCE</scope>
    <source>
        <strain evidence="2">FPL87.14</strain>
    </source>
</reference>
<evidence type="ECO:0000313" key="3">
    <source>
        <dbReference type="Proteomes" id="UP001175226"/>
    </source>
</evidence>
<proteinExistence type="predicted"/>
<dbReference type="CDD" id="cd18186">
    <property type="entry name" value="BTB_POZ_ZBTB_KLHL-like"/>
    <property type="match status" value="1"/>
</dbReference>
<dbReference type="PROSITE" id="PS50097">
    <property type="entry name" value="BTB"/>
    <property type="match status" value="1"/>
</dbReference>
<dbReference type="AlphaFoldDB" id="A0AA39N1G8"/>
<organism evidence="2 3">
    <name type="scientific">Armillaria borealis</name>
    <dbReference type="NCBI Taxonomy" id="47425"/>
    <lineage>
        <taxon>Eukaryota</taxon>
        <taxon>Fungi</taxon>
        <taxon>Dikarya</taxon>
        <taxon>Basidiomycota</taxon>
        <taxon>Agaricomycotina</taxon>
        <taxon>Agaricomycetes</taxon>
        <taxon>Agaricomycetidae</taxon>
        <taxon>Agaricales</taxon>
        <taxon>Marasmiineae</taxon>
        <taxon>Physalacriaceae</taxon>
        <taxon>Armillaria</taxon>
    </lineage>
</organism>
<dbReference type="SMART" id="SM00225">
    <property type="entry name" value="BTB"/>
    <property type="match status" value="1"/>
</dbReference>